<evidence type="ECO:0000313" key="7">
    <source>
        <dbReference type="Proteomes" id="UP000002280"/>
    </source>
</evidence>
<evidence type="ECO:0000256" key="5">
    <source>
        <dbReference type="SAM" id="SignalP"/>
    </source>
</evidence>
<evidence type="ECO:0008006" key="8">
    <source>
        <dbReference type="Google" id="ProtNLM"/>
    </source>
</evidence>
<dbReference type="PANTHER" id="PTHR12207">
    <property type="entry name" value="V-SET AND TRANSMEMBRANE DOMAIN-CONTAINING PROTEIN"/>
    <property type="match status" value="1"/>
</dbReference>
<accession>F6UY85</accession>
<dbReference type="InterPro" id="IPR036179">
    <property type="entry name" value="Ig-like_dom_sf"/>
</dbReference>
<reference evidence="6 7" key="1">
    <citation type="journal article" date="2007" name="Nature">
        <title>Genome of the marsupial Monodelphis domestica reveals innovation in non-coding sequences.</title>
        <authorList>
            <person name="Mikkelsen T.S."/>
            <person name="Wakefield M.J."/>
            <person name="Aken B."/>
            <person name="Amemiya C.T."/>
            <person name="Chang J.L."/>
            <person name="Duke S."/>
            <person name="Garber M."/>
            <person name="Gentles A.J."/>
            <person name="Goodstadt L."/>
            <person name="Heger A."/>
            <person name="Jurka J."/>
            <person name="Kamal M."/>
            <person name="Mauceli E."/>
            <person name="Searle S.M."/>
            <person name="Sharpe T."/>
            <person name="Baker M.L."/>
            <person name="Batzer M.A."/>
            <person name="Benos P.V."/>
            <person name="Belov K."/>
            <person name="Clamp M."/>
            <person name="Cook A."/>
            <person name="Cuff J."/>
            <person name="Das R."/>
            <person name="Davidow L."/>
            <person name="Deakin J.E."/>
            <person name="Fazzari M.J."/>
            <person name="Glass J.L."/>
            <person name="Grabherr M."/>
            <person name="Greally J.M."/>
            <person name="Gu W."/>
            <person name="Hore T.A."/>
            <person name="Huttley G.A."/>
            <person name="Kleber M."/>
            <person name="Jirtle R.L."/>
            <person name="Koina E."/>
            <person name="Lee J.T."/>
            <person name="Mahony S."/>
            <person name="Marra M.A."/>
            <person name="Miller R.D."/>
            <person name="Nicholls R.D."/>
            <person name="Oda M."/>
            <person name="Papenfuss A.T."/>
            <person name="Parra Z.E."/>
            <person name="Pollock D.D."/>
            <person name="Ray D.A."/>
            <person name="Schein J.E."/>
            <person name="Speed T.P."/>
            <person name="Thompson K."/>
            <person name="VandeBerg J.L."/>
            <person name="Wade C.M."/>
            <person name="Walker J.A."/>
            <person name="Waters P.D."/>
            <person name="Webber C."/>
            <person name="Weidman J.R."/>
            <person name="Xie X."/>
            <person name="Zody M.C."/>
            <person name="Baldwin J."/>
            <person name="Abdouelleil A."/>
            <person name="Abdulkadir J."/>
            <person name="Abebe A."/>
            <person name="Abera B."/>
            <person name="Abreu J."/>
            <person name="Acer S.C."/>
            <person name="Aftuck L."/>
            <person name="Alexander A."/>
            <person name="An P."/>
            <person name="Anderson E."/>
            <person name="Anderson S."/>
            <person name="Arachi H."/>
            <person name="Azer M."/>
            <person name="Bachantsang P."/>
            <person name="Barry A."/>
            <person name="Bayul T."/>
            <person name="Berlin A."/>
            <person name="Bessette D."/>
            <person name="Bloom T."/>
            <person name="Bloom T."/>
            <person name="Boguslavskiy L."/>
            <person name="Bonnet C."/>
            <person name="Boukhgalter B."/>
            <person name="Bourzgui I."/>
            <person name="Brown A."/>
            <person name="Cahill P."/>
            <person name="Channer S."/>
            <person name="Cheshatsang Y."/>
            <person name="Chuda L."/>
            <person name="Citroen M."/>
            <person name="Collymore A."/>
            <person name="Cooke P."/>
            <person name="Costello M."/>
            <person name="D'Aco K."/>
            <person name="Daza R."/>
            <person name="De Haan G."/>
            <person name="DeGray S."/>
            <person name="DeMaso C."/>
            <person name="Dhargay N."/>
            <person name="Dooley K."/>
            <person name="Dooley E."/>
            <person name="Doricent M."/>
            <person name="Dorje P."/>
            <person name="Dorjee K."/>
            <person name="Dupes A."/>
            <person name="Elong R."/>
            <person name="Falk J."/>
            <person name="Farina A."/>
            <person name="Faro S."/>
            <person name="Ferguson D."/>
            <person name="Fisher S."/>
            <person name="Foley C.D."/>
            <person name="Franke A."/>
            <person name="Friedrich D."/>
            <person name="Gadbois L."/>
            <person name="Gearin G."/>
            <person name="Gearin C.R."/>
            <person name="Giannoukos G."/>
            <person name="Goode T."/>
            <person name="Graham J."/>
            <person name="Grandbois E."/>
            <person name="Grewal S."/>
            <person name="Gyaltsen K."/>
            <person name="Hafez N."/>
            <person name="Hagos B."/>
            <person name="Hall J."/>
            <person name="Henson C."/>
            <person name="Hollinger A."/>
            <person name="Honan T."/>
            <person name="Huard M.D."/>
            <person name="Hughes L."/>
            <person name="Hurhula B."/>
            <person name="Husby M.E."/>
            <person name="Kamat A."/>
            <person name="Kanga B."/>
            <person name="Kashin S."/>
            <person name="Khazanovich D."/>
            <person name="Kisner P."/>
            <person name="Lance K."/>
            <person name="Lara M."/>
            <person name="Lee W."/>
            <person name="Lennon N."/>
            <person name="Letendre F."/>
            <person name="LeVine R."/>
            <person name="Lipovsky A."/>
            <person name="Liu X."/>
            <person name="Liu J."/>
            <person name="Liu S."/>
            <person name="Lokyitsang T."/>
            <person name="Lokyitsang Y."/>
            <person name="Lubonja R."/>
            <person name="Lui A."/>
            <person name="MacDonald P."/>
            <person name="Magnisalis V."/>
            <person name="Maru K."/>
            <person name="Matthews C."/>
            <person name="McCusker W."/>
            <person name="McDonough S."/>
            <person name="Mehta T."/>
            <person name="Meldrim J."/>
            <person name="Meneus L."/>
            <person name="Mihai O."/>
            <person name="Mihalev A."/>
            <person name="Mihova T."/>
            <person name="Mittelman R."/>
            <person name="Mlenga V."/>
            <person name="Montmayeur A."/>
            <person name="Mulrain L."/>
            <person name="Navidi A."/>
            <person name="Naylor J."/>
            <person name="Negash T."/>
            <person name="Nguyen T."/>
            <person name="Nguyen N."/>
            <person name="Nicol R."/>
            <person name="Norbu C."/>
            <person name="Norbu N."/>
            <person name="Novod N."/>
            <person name="O'Neill B."/>
            <person name="Osman S."/>
            <person name="Markiewicz E."/>
            <person name="Oyono O.L."/>
            <person name="Patti C."/>
            <person name="Phunkhang P."/>
            <person name="Pierre F."/>
            <person name="Priest M."/>
            <person name="Raghuraman S."/>
            <person name="Rege F."/>
            <person name="Reyes R."/>
            <person name="Rise C."/>
            <person name="Rogov P."/>
            <person name="Ross K."/>
            <person name="Ryan E."/>
            <person name="Settipalli S."/>
            <person name="Shea T."/>
            <person name="Sherpa N."/>
            <person name="Shi L."/>
            <person name="Shih D."/>
            <person name="Sparrow T."/>
            <person name="Spaulding J."/>
            <person name="Stalker J."/>
            <person name="Stange-Thomann N."/>
            <person name="Stavropoulos S."/>
            <person name="Stone C."/>
            <person name="Strader C."/>
            <person name="Tesfaye S."/>
            <person name="Thomson T."/>
            <person name="Thoulutsang Y."/>
            <person name="Thoulutsang D."/>
            <person name="Topham K."/>
            <person name="Topping I."/>
            <person name="Tsamla T."/>
            <person name="Vassiliev H."/>
            <person name="Vo A."/>
            <person name="Wangchuk T."/>
            <person name="Wangdi T."/>
            <person name="Weiand M."/>
            <person name="Wilkinson J."/>
            <person name="Wilson A."/>
            <person name="Yadav S."/>
            <person name="Young G."/>
            <person name="Yu Q."/>
            <person name="Zembek L."/>
            <person name="Zhong D."/>
            <person name="Zimmer A."/>
            <person name="Zwirko Z."/>
            <person name="Jaffe D.B."/>
            <person name="Alvarez P."/>
            <person name="Brockman W."/>
            <person name="Butler J."/>
            <person name="Chin C."/>
            <person name="Gnerre S."/>
            <person name="MacCallum I."/>
            <person name="Graves J.A."/>
            <person name="Ponting C.P."/>
            <person name="Breen M."/>
            <person name="Samollow P.B."/>
            <person name="Lander E.S."/>
            <person name="Lindblad-Toh K."/>
        </authorList>
    </citation>
    <scope>NUCLEOTIDE SEQUENCE [LARGE SCALE GENOMIC DNA]</scope>
</reference>
<dbReference type="InterPro" id="IPR051102">
    <property type="entry name" value="IgSF_V-set/TM_domain"/>
</dbReference>
<feature type="chain" id="PRO_5023898949" description="V-set and transmembrane domain containing 2B" evidence="5">
    <location>
        <begin position="26"/>
        <end position="207"/>
    </location>
</feature>
<feature type="region of interest" description="Disordered" evidence="4">
    <location>
        <begin position="85"/>
        <end position="122"/>
    </location>
</feature>
<dbReference type="STRING" id="13616.ENSMODP00000015894"/>
<evidence type="ECO:0000256" key="1">
    <source>
        <dbReference type="ARBA" id="ARBA00022729"/>
    </source>
</evidence>
<dbReference type="Gene3D" id="2.60.40.10">
    <property type="entry name" value="Immunoglobulins"/>
    <property type="match status" value="1"/>
</dbReference>
<dbReference type="HOGENOM" id="CLU_081009_0_0_1"/>
<sequence length="207" mass="23129">MEQRGPISALRYLLLHAPLLLIANATFTEVPKDVTVREGEDIEMPCAFRASGSTSYSLEIQWWYLKDPPRELAHELALSAPGSRNKVKELSPFHNPRREGGGENERREGEGTVTLHPTSTDPTKASVHFPTSCCVLCFEKGWLLSASQSGMWESFDGREIRIIPSILLAFYSPTPQPHPPNPKRTATQEQHSALFSSIHQEQRPCPA</sequence>
<proteinExistence type="predicted"/>
<evidence type="ECO:0000256" key="3">
    <source>
        <dbReference type="ARBA" id="ARBA00023319"/>
    </source>
</evidence>
<organism evidence="6 7">
    <name type="scientific">Monodelphis domestica</name>
    <name type="common">Gray short-tailed opossum</name>
    <dbReference type="NCBI Taxonomy" id="13616"/>
    <lineage>
        <taxon>Eukaryota</taxon>
        <taxon>Metazoa</taxon>
        <taxon>Chordata</taxon>
        <taxon>Craniata</taxon>
        <taxon>Vertebrata</taxon>
        <taxon>Euteleostomi</taxon>
        <taxon>Mammalia</taxon>
        <taxon>Metatheria</taxon>
        <taxon>Didelphimorphia</taxon>
        <taxon>Didelphidae</taxon>
        <taxon>Monodelphis</taxon>
    </lineage>
</organism>
<evidence type="ECO:0000256" key="2">
    <source>
        <dbReference type="ARBA" id="ARBA00023157"/>
    </source>
</evidence>
<keyword evidence="7" id="KW-1185">Reference proteome</keyword>
<dbReference type="GeneTree" id="ENSGT00940000161356"/>
<dbReference type="GO" id="GO:0016020">
    <property type="term" value="C:membrane"/>
    <property type="evidence" value="ECO:0000318"/>
    <property type="project" value="GO_Central"/>
</dbReference>
<dbReference type="eggNOG" id="ENOG502QSS5">
    <property type="taxonomic scope" value="Eukaryota"/>
</dbReference>
<dbReference type="Bgee" id="ENSMODG00000012703">
    <property type="expression patterns" value="Expressed in cerebellum and 4 other cell types or tissues"/>
</dbReference>
<name>F6UY85_MONDO</name>
<evidence type="ECO:0000256" key="4">
    <source>
        <dbReference type="SAM" id="MobiDB-lite"/>
    </source>
</evidence>
<dbReference type="SUPFAM" id="SSF48726">
    <property type="entry name" value="Immunoglobulin"/>
    <property type="match status" value="1"/>
</dbReference>
<keyword evidence="3" id="KW-0393">Immunoglobulin domain</keyword>
<keyword evidence="2" id="KW-1015">Disulfide bond</keyword>
<protein>
    <recommendedName>
        <fullName evidence="8">V-set and transmembrane domain containing 2B</fullName>
    </recommendedName>
</protein>
<dbReference type="PANTHER" id="PTHR12207:SF27">
    <property type="entry name" value="V-SET AND TRANSMEMBRANE DOMAIN-CONTAINING PROTEIN 2B"/>
    <property type="match status" value="1"/>
</dbReference>
<keyword evidence="1 5" id="KW-0732">Signal</keyword>
<reference evidence="6" key="3">
    <citation type="submission" date="2025-09" db="UniProtKB">
        <authorList>
            <consortium name="Ensembl"/>
        </authorList>
    </citation>
    <scope>IDENTIFICATION</scope>
</reference>
<reference evidence="6" key="2">
    <citation type="submission" date="2025-08" db="UniProtKB">
        <authorList>
            <consortium name="Ensembl"/>
        </authorList>
    </citation>
    <scope>IDENTIFICATION</scope>
</reference>
<evidence type="ECO:0000313" key="6">
    <source>
        <dbReference type="Ensembl" id="ENSMODP00000015894.4"/>
    </source>
</evidence>
<dbReference type="InterPro" id="IPR013783">
    <property type="entry name" value="Ig-like_fold"/>
</dbReference>
<dbReference type="AlphaFoldDB" id="F6UY85"/>
<feature type="compositionally biased region" description="Polar residues" evidence="4">
    <location>
        <begin position="184"/>
        <end position="199"/>
    </location>
</feature>
<feature type="signal peptide" evidence="5">
    <location>
        <begin position="1"/>
        <end position="25"/>
    </location>
</feature>
<feature type="region of interest" description="Disordered" evidence="4">
    <location>
        <begin position="173"/>
        <end position="207"/>
    </location>
</feature>
<dbReference type="InParanoid" id="F6UY85"/>
<dbReference type="Ensembl" id="ENSMODT00000016186.5">
    <property type="protein sequence ID" value="ENSMODP00000015894.4"/>
    <property type="gene ID" value="ENSMODG00000012703.5"/>
</dbReference>
<dbReference type="Proteomes" id="UP000002280">
    <property type="component" value="Chromosome 1"/>
</dbReference>
<feature type="compositionally biased region" description="Basic and acidic residues" evidence="4">
    <location>
        <begin position="86"/>
        <end position="110"/>
    </location>
</feature>